<evidence type="ECO:0000256" key="3">
    <source>
        <dbReference type="ARBA" id="ARBA00022692"/>
    </source>
</evidence>
<dbReference type="OrthoDB" id="9999863at2759"/>
<dbReference type="PANTHER" id="PTHR31064:SF30">
    <property type="entry name" value="HIGH-AFFINITY POTASSIUM TRANSPORT PROTEIN-RELATED"/>
    <property type="match status" value="1"/>
</dbReference>
<dbReference type="GO" id="GO:0005886">
    <property type="term" value="C:plasma membrane"/>
    <property type="evidence" value="ECO:0007669"/>
    <property type="project" value="TreeGrafter"/>
</dbReference>
<dbReference type="InterPro" id="IPR003445">
    <property type="entry name" value="Cat_transpt"/>
</dbReference>
<gene>
    <name evidence="9" type="ORF">STEHIDRAFT_116199</name>
</gene>
<name>R7S0C0_STEHR</name>
<dbReference type="InterPro" id="IPR051143">
    <property type="entry name" value="TrkH_K-transport"/>
</dbReference>
<accession>R7S0C0</accession>
<reference evidence="10" key="1">
    <citation type="journal article" date="2012" name="Science">
        <title>The Paleozoic origin of enzymatic lignin decomposition reconstructed from 31 fungal genomes.</title>
        <authorList>
            <person name="Floudas D."/>
            <person name="Binder M."/>
            <person name="Riley R."/>
            <person name="Barry K."/>
            <person name="Blanchette R.A."/>
            <person name="Henrissat B."/>
            <person name="Martinez A.T."/>
            <person name="Otillar R."/>
            <person name="Spatafora J.W."/>
            <person name="Yadav J.S."/>
            <person name="Aerts A."/>
            <person name="Benoit I."/>
            <person name="Boyd A."/>
            <person name="Carlson A."/>
            <person name="Copeland A."/>
            <person name="Coutinho P.M."/>
            <person name="de Vries R.P."/>
            <person name="Ferreira P."/>
            <person name="Findley K."/>
            <person name="Foster B."/>
            <person name="Gaskell J."/>
            <person name="Glotzer D."/>
            <person name="Gorecki P."/>
            <person name="Heitman J."/>
            <person name="Hesse C."/>
            <person name="Hori C."/>
            <person name="Igarashi K."/>
            <person name="Jurgens J.A."/>
            <person name="Kallen N."/>
            <person name="Kersten P."/>
            <person name="Kohler A."/>
            <person name="Kuees U."/>
            <person name="Kumar T.K.A."/>
            <person name="Kuo A."/>
            <person name="LaButti K."/>
            <person name="Larrondo L.F."/>
            <person name="Lindquist E."/>
            <person name="Ling A."/>
            <person name="Lombard V."/>
            <person name="Lucas S."/>
            <person name="Lundell T."/>
            <person name="Martin R."/>
            <person name="McLaughlin D.J."/>
            <person name="Morgenstern I."/>
            <person name="Morin E."/>
            <person name="Murat C."/>
            <person name="Nagy L.G."/>
            <person name="Nolan M."/>
            <person name="Ohm R.A."/>
            <person name="Patyshakuliyeva A."/>
            <person name="Rokas A."/>
            <person name="Ruiz-Duenas F.J."/>
            <person name="Sabat G."/>
            <person name="Salamov A."/>
            <person name="Samejima M."/>
            <person name="Schmutz J."/>
            <person name="Slot J.C."/>
            <person name="St John F."/>
            <person name="Stenlid J."/>
            <person name="Sun H."/>
            <person name="Sun S."/>
            <person name="Syed K."/>
            <person name="Tsang A."/>
            <person name="Wiebenga A."/>
            <person name="Young D."/>
            <person name="Pisabarro A."/>
            <person name="Eastwood D.C."/>
            <person name="Martin F."/>
            <person name="Cullen D."/>
            <person name="Grigoriev I.V."/>
            <person name="Hibbett D.S."/>
        </authorList>
    </citation>
    <scope>NUCLEOTIDE SEQUENCE [LARGE SCALE GENOMIC DNA]</scope>
    <source>
        <strain evidence="10">FP-91666</strain>
    </source>
</reference>
<dbReference type="Pfam" id="PF02386">
    <property type="entry name" value="TrkH"/>
    <property type="match status" value="2"/>
</dbReference>
<feature type="transmembrane region" description="Helical" evidence="8">
    <location>
        <begin position="21"/>
        <end position="40"/>
    </location>
</feature>
<protein>
    <recommendedName>
        <fullName evidence="11">TrkH-domain-containing protein</fullName>
    </recommendedName>
</protein>
<feature type="transmembrane region" description="Helical" evidence="8">
    <location>
        <begin position="418"/>
        <end position="436"/>
    </location>
</feature>
<evidence type="ECO:0000256" key="6">
    <source>
        <dbReference type="ARBA" id="ARBA00023136"/>
    </source>
</evidence>
<evidence type="ECO:0000256" key="1">
    <source>
        <dbReference type="ARBA" id="ARBA00004141"/>
    </source>
</evidence>
<dbReference type="GeneID" id="18795861"/>
<comment type="subcellular location">
    <subcellularLocation>
        <location evidence="1">Membrane</location>
        <topology evidence="1">Multi-pass membrane protein</topology>
    </subcellularLocation>
</comment>
<feature type="transmembrane region" description="Helical" evidence="8">
    <location>
        <begin position="374"/>
        <end position="398"/>
    </location>
</feature>
<dbReference type="EMBL" id="JH687400">
    <property type="protein sequence ID" value="EIM80012.1"/>
    <property type="molecule type" value="Genomic_DNA"/>
</dbReference>
<keyword evidence="6 8" id="KW-0472">Membrane</keyword>
<dbReference type="PANTHER" id="PTHR31064">
    <property type="entry name" value="POTASSIUM TRANSPORT PROTEIN DDB_G0292412-RELATED"/>
    <property type="match status" value="1"/>
</dbReference>
<feature type="region of interest" description="Disordered" evidence="7">
    <location>
        <begin position="189"/>
        <end position="210"/>
    </location>
</feature>
<keyword evidence="5" id="KW-0406">Ion transport</keyword>
<keyword evidence="2" id="KW-0813">Transport</keyword>
<dbReference type="GO" id="GO:0030007">
    <property type="term" value="P:intracellular potassium ion homeostasis"/>
    <property type="evidence" value="ECO:0007669"/>
    <property type="project" value="TreeGrafter"/>
</dbReference>
<evidence type="ECO:0000313" key="9">
    <source>
        <dbReference type="EMBL" id="EIM80012.1"/>
    </source>
</evidence>
<proteinExistence type="predicted"/>
<dbReference type="KEGG" id="shs:STEHIDRAFT_116199"/>
<feature type="transmembrane region" description="Helical" evidence="8">
    <location>
        <begin position="52"/>
        <end position="85"/>
    </location>
</feature>
<evidence type="ECO:0000256" key="8">
    <source>
        <dbReference type="SAM" id="Phobius"/>
    </source>
</evidence>
<dbReference type="GO" id="GO:0140107">
    <property type="term" value="F:high-affinity potassium ion transmembrane transporter activity"/>
    <property type="evidence" value="ECO:0007669"/>
    <property type="project" value="TreeGrafter"/>
</dbReference>
<dbReference type="eggNOG" id="KOG1341">
    <property type="taxonomic scope" value="Eukaryota"/>
</dbReference>
<evidence type="ECO:0000256" key="4">
    <source>
        <dbReference type="ARBA" id="ARBA00022989"/>
    </source>
</evidence>
<keyword evidence="4 8" id="KW-1133">Transmembrane helix</keyword>
<sequence length="740" mass="83670">MFHRSSRTRSCSDSQLNFFRIHLLVFLFVPLVASGAFYRINGEFHICYIDCLFLSVSAFTGTGLTTAMLFVLMICGDVTVVSWVVVLVRKHYFRVHCEAVIRESRQRSRSLNLTRRLGLSRLFTSGLTNILSGRSDVQHLQAHRSTHDGAYARTECSIGRALAGGPFAPGPAFPPQSGQSMNNSYHRHDLSRVASPESPTDAARKDGEHTAMVDIHSPAWSARSDLKELVPSPEVQFAEQAALKAKDHRSLRYRNGRVNVRKTTVIIPSRNDVNLEQLGNRPKDQDFGGFPGPFRIARFLLRKYAPALYDYAHRLLTVSPVRTATNGAHSENMEGFSQILSSLKVGRNGYFYTDELTDEQLEELCLLEYRALKALSYIVMMYFVGVQLVSFILISAWLYSTSEYDDLFERQDHPVSKAWFTAFQVVITMGFANICGNTTYGLTQVTSYCAIQPTLRIVSKAVKNDCRDNKTLPFLLTYPRRVFQWSIFFVLNSGLDAFDSLSLGAKVASAFVQSFAQVFPQHFSGYFIRQIRSHVILRILRGFIWRRVLCVGTMYLAAYPVALCVRSTNVYEELDLRVYKEEYNNNKKALGHPEKEMTPKREMIAKYFRWHLERQMAHDLLWLVCGIWVVCIIERKSIMDANVPWLNVFTIGESLCRLATFIIPHQVFPFEMVSAFGGGGLSIGIPSQNYALSGAFSTPSKIITCIMMLKGRHRGLPVAVDRSVLPPDDILQNGGEPEIK</sequence>
<organism evidence="9 10">
    <name type="scientific">Stereum hirsutum (strain FP-91666)</name>
    <name type="common">White-rot fungus</name>
    <dbReference type="NCBI Taxonomy" id="721885"/>
    <lineage>
        <taxon>Eukaryota</taxon>
        <taxon>Fungi</taxon>
        <taxon>Dikarya</taxon>
        <taxon>Basidiomycota</taxon>
        <taxon>Agaricomycotina</taxon>
        <taxon>Agaricomycetes</taxon>
        <taxon>Russulales</taxon>
        <taxon>Stereaceae</taxon>
        <taxon>Stereum</taxon>
    </lineage>
</organism>
<evidence type="ECO:0000256" key="7">
    <source>
        <dbReference type="SAM" id="MobiDB-lite"/>
    </source>
</evidence>
<feature type="transmembrane region" description="Helical" evidence="8">
    <location>
        <begin position="548"/>
        <end position="568"/>
    </location>
</feature>
<keyword evidence="10" id="KW-1185">Reference proteome</keyword>
<evidence type="ECO:0000313" key="10">
    <source>
        <dbReference type="Proteomes" id="UP000053927"/>
    </source>
</evidence>
<dbReference type="Proteomes" id="UP000053927">
    <property type="component" value="Unassembled WGS sequence"/>
</dbReference>
<dbReference type="RefSeq" id="XP_007310994.1">
    <property type="nucleotide sequence ID" value="XM_007310932.1"/>
</dbReference>
<keyword evidence="3 8" id="KW-0812">Transmembrane</keyword>
<evidence type="ECO:0008006" key="11">
    <source>
        <dbReference type="Google" id="ProtNLM"/>
    </source>
</evidence>
<evidence type="ECO:0000256" key="2">
    <source>
        <dbReference type="ARBA" id="ARBA00022448"/>
    </source>
</evidence>
<dbReference type="GO" id="GO:1990573">
    <property type="term" value="P:potassium ion import across plasma membrane"/>
    <property type="evidence" value="ECO:0007669"/>
    <property type="project" value="TreeGrafter"/>
</dbReference>
<dbReference type="OMA" id="DETENGM"/>
<feature type="transmembrane region" description="Helical" evidence="8">
    <location>
        <begin position="616"/>
        <end position="633"/>
    </location>
</feature>
<dbReference type="AlphaFoldDB" id="R7S0C0"/>
<evidence type="ECO:0000256" key="5">
    <source>
        <dbReference type="ARBA" id="ARBA00023065"/>
    </source>
</evidence>